<accession>A0ABW3ELA5</accession>
<dbReference type="Proteomes" id="UP001596972">
    <property type="component" value="Unassembled WGS sequence"/>
</dbReference>
<dbReference type="RefSeq" id="WP_378297591.1">
    <property type="nucleotide sequence ID" value="NZ_JBHTJA010000012.1"/>
</dbReference>
<evidence type="ECO:0000313" key="1">
    <source>
        <dbReference type="EMBL" id="MFD0900591.1"/>
    </source>
</evidence>
<keyword evidence="2" id="KW-1185">Reference proteome</keyword>
<reference evidence="2" key="1">
    <citation type="journal article" date="2019" name="Int. J. Syst. Evol. Microbiol.">
        <title>The Global Catalogue of Microorganisms (GCM) 10K type strain sequencing project: providing services to taxonomists for standard genome sequencing and annotation.</title>
        <authorList>
            <consortium name="The Broad Institute Genomics Platform"/>
            <consortium name="The Broad Institute Genome Sequencing Center for Infectious Disease"/>
            <person name="Wu L."/>
            <person name="Ma J."/>
        </authorList>
    </citation>
    <scope>NUCLEOTIDE SEQUENCE [LARGE SCALE GENOMIC DNA]</scope>
    <source>
        <strain evidence="2">JCM 31202</strain>
    </source>
</reference>
<protein>
    <submittedName>
        <fullName evidence="1">Uncharacterized protein</fullName>
    </submittedName>
</protein>
<gene>
    <name evidence="1" type="ORF">ACFQ11_09335</name>
</gene>
<name>A0ABW3ELA5_9ACTN</name>
<comment type="caution">
    <text evidence="1">The sequence shown here is derived from an EMBL/GenBank/DDBJ whole genome shotgun (WGS) entry which is preliminary data.</text>
</comment>
<proteinExistence type="predicted"/>
<organism evidence="1 2">
    <name type="scientific">Actinomadura sediminis</name>
    <dbReference type="NCBI Taxonomy" id="1038904"/>
    <lineage>
        <taxon>Bacteria</taxon>
        <taxon>Bacillati</taxon>
        <taxon>Actinomycetota</taxon>
        <taxon>Actinomycetes</taxon>
        <taxon>Streptosporangiales</taxon>
        <taxon>Thermomonosporaceae</taxon>
        <taxon>Actinomadura</taxon>
    </lineage>
</organism>
<sequence>MDVLNKIPESARDTTIRVARITQRDPLFIADAQLAAFEGMFARNVRQELACCAQWWQGYTL</sequence>
<dbReference type="EMBL" id="JBHTJA010000012">
    <property type="protein sequence ID" value="MFD0900591.1"/>
    <property type="molecule type" value="Genomic_DNA"/>
</dbReference>
<evidence type="ECO:0000313" key="2">
    <source>
        <dbReference type="Proteomes" id="UP001596972"/>
    </source>
</evidence>